<gene>
    <name evidence="1" type="ORF">H8E23_14250</name>
</gene>
<dbReference type="Pfam" id="PF03692">
    <property type="entry name" value="CxxCxxCC"/>
    <property type="match status" value="1"/>
</dbReference>
<proteinExistence type="predicted"/>
<evidence type="ECO:0000313" key="1">
    <source>
        <dbReference type="EMBL" id="MBC8362546.1"/>
    </source>
</evidence>
<sequence>MLFNPLKPEDIFKCKQCGDCCKGYGGTFVTKQEIETITAYLNTDPISFDKDYCRMSGGKPVLAQGRDGYCIFWDKLCTIHAVKPRMCKAWPFIESVLVDIGNWHIMAASCPGIRTDVPENAIKECVGQVISNLQP</sequence>
<dbReference type="Proteomes" id="UP000603434">
    <property type="component" value="Unassembled WGS sequence"/>
</dbReference>
<organism evidence="1 2">
    <name type="scientific">Candidatus Desulfatibia profunda</name>
    <dbReference type="NCBI Taxonomy" id="2841695"/>
    <lineage>
        <taxon>Bacteria</taxon>
        <taxon>Pseudomonadati</taxon>
        <taxon>Thermodesulfobacteriota</taxon>
        <taxon>Desulfobacteria</taxon>
        <taxon>Desulfobacterales</taxon>
        <taxon>Desulfobacterales incertae sedis</taxon>
        <taxon>Candidatus Desulfatibia</taxon>
    </lineage>
</organism>
<name>A0A8J6NSN9_9BACT</name>
<evidence type="ECO:0000313" key="2">
    <source>
        <dbReference type="Proteomes" id="UP000603434"/>
    </source>
</evidence>
<dbReference type="PANTHER" id="PTHR35866">
    <property type="entry name" value="PUTATIVE-RELATED"/>
    <property type="match status" value="1"/>
</dbReference>
<dbReference type="InterPro" id="IPR005358">
    <property type="entry name" value="Puta_zinc/iron-chelating_dom"/>
</dbReference>
<accession>A0A8J6NSN9</accession>
<dbReference type="PANTHER" id="PTHR35866:SF1">
    <property type="entry name" value="YKGJ FAMILY CYSTEINE CLUSTER PROTEIN"/>
    <property type="match status" value="1"/>
</dbReference>
<protein>
    <submittedName>
        <fullName evidence="1">YkgJ family cysteine cluster protein</fullName>
    </submittedName>
</protein>
<reference evidence="1 2" key="1">
    <citation type="submission" date="2020-08" db="EMBL/GenBank/DDBJ databases">
        <title>Bridging the membrane lipid divide: bacteria of the FCB group superphylum have the potential to synthesize archaeal ether lipids.</title>
        <authorList>
            <person name="Villanueva L."/>
            <person name="Von Meijenfeldt F.A.B."/>
            <person name="Westbye A.B."/>
            <person name="Yadav S."/>
            <person name="Hopmans E.C."/>
            <person name="Dutilh B.E."/>
            <person name="Sinninghe Damste J.S."/>
        </authorList>
    </citation>
    <scope>NUCLEOTIDE SEQUENCE [LARGE SCALE GENOMIC DNA]</scope>
    <source>
        <strain evidence="1">NIOZ-UU30</strain>
    </source>
</reference>
<dbReference type="AlphaFoldDB" id="A0A8J6NSN9"/>
<comment type="caution">
    <text evidence="1">The sequence shown here is derived from an EMBL/GenBank/DDBJ whole genome shotgun (WGS) entry which is preliminary data.</text>
</comment>
<dbReference type="EMBL" id="JACNJH010000201">
    <property type="protein sequence ID" value="MBC8362546.1"/>
    <property type="molecule type" value="Genomic_DNA"/>
</dbReference>